<sequence length="127" mass="13628">MARSQLSEAERRFLLDPPRSLARIATVDADGMPHVVPGGWSYDPATQELVLGGRDVPRTVRAAHVRATGRAAVVIDGLASGPGWSPWAFMVRGRARIDDDSATLRLTLDDVTSWGLTAIMPDGPSSH</sequence>
<proteinExistence type="predicted"/>
<dbReference type="Gene3D" id="2.30.110.10">
    <property type="entry name" value="Electron Transport, Fmn-binding Protein, Chain A"/>
    <property type="match status" value="1"/>
</dbReference>
<evidence type="ECO:0000313" key="3">
    <source>
        <dbReference type="Proteomes" id="UP001056535"/>
    </source>
</evidence>
<accession>A0ABY4YI17</accession>
<evidence type="ECO:0000259" key="1">
    <source>
        <dbReference type="Pfam" id="PF01243"/>
    </source>
</evidence>
<dbReference type="EMBL" id="CP099490">
    <property type="protein sequence ID" value="USQ76435.1"/>
    <property type="molecule type" value="Genomic_DNA"/>
</dbReference>
<dbReference type="InterPro" id="IPR012349">
    <property type="entry name" value="Split_barrel_FMN-bd"/>
</dbReference>
<dbReference type="Pfam" id="PF01243">
    <property type="entry name" value="PNPOx_N"/>
    <property type="match status" value="1"/>
</dbReference>
<organism evidence="2 3">
    <name type="scientific">Ornithinimicrobium cryptoxanthini</name>
    <dbReference type="NCBI Taxonomy" id="2934161"/>
    <lineage>
        <taxon>Bacteria</taxon>
        <taxon>Bacillati</taxon>
        <taxon>Actinomycetota</taxon>
        <taxon>Actinomycetes</taxon>
        <taxon>Micrococcales</taxon>
        <taxon>Ornithinimicrobiaceae</taxon>
        <taxon>Ornithinimicrobium</taxon>
    </lineage>
</organism>
<feature type="domain" description="Pyridoxamine 5'-phosphate oxidase N-terminal" evidence="1">
    <location>
        <begin position="19"/>
        <end position="102"/>
    </location>
</feature>
<name>A0ABY4YI17_9MICO</name>
<dbReference type="InterPro" id="IPR011576">
    <property type="entry name" value="Pyridox_Oxase_N"/>
</dbReference>
<protein>
    <submittedName>
        <fullName evidence="2">Pyridoxamine 5'-phosphate oxidase family protein</fullName>
    </submittedName>
</protein>
<gene>
    <name evidence="2" type="ORF">NF557_00435</name>
</gene>
<dbReference type="RefSeq" id="WP_252621130.1">
    <property type="nucleotide sequence ID" value="NZ_CP099490.1"/>
</dbReference>
<dbReference type="SUPFAM" id="SSF50475">
    <property type="entry name" value="FMN-binding split barrel"/>
    <property type="match status" value="1"/>
</dbReference>
<keyword evidence="3" id="KW-1185">Reference proteome</keyword>
<dbReference type="Proteomes" id="UP001056535">
    <property type="component" value="Chromosome"/>
</dbReference>
<reference evidence="2" key="1">
    <citation type="submission" date="2022-06" db="EMBL/GenBank/DDBJ databases">
        <title>Ornithinimicrobium JY.X270.</title>
        <authorList>
            <person name="Huang Y."/>
        </authorList>
    </citation>
    <scope>NUCLEOTIDE SEQUENCE</scope>
    <source>
        <strain evidence="2">JY.X270</strain>
    </source>
</reference>
<evidence type="ECO:0000313" key="2">
    <source>
        <dbReference type="EMBL" id="USQ76435.1"/>
    </source>
</evidence>